<keyword evidence="9" id="KW-0472">Membrane</keyword>
<keyword evidence="5 8" id="KW-0560">Oxidoreductase</keyword>
<comment type="cofactor">
    <cofactor evidence="1">
        <name>heme</name>
        <dbReference type="ChEBI" id="CHEBI:30413"/>
    </cofactor>
</comment>
<comment type="similarity">
    <text evidence="2 8">Belongs to the cytochrome P450 family.</text>
</comment>
<dbReference type="EMBL" id="JBFTWV010000041">
    <property type="protein sequence ID" value="KAL2794803.1"/>
    <property type="molecule type" value="Genomic_DNA"/>
</dbReference>
<protein>
    <submittedName>
        <fullName evidence="10">Cytochrome P450</fullName>
    </submittedName>
</protein>
<gene>
    <name evidence="10" type="ORF">BJX66DRAFT_351106</name>
</gene>
<name>A0ABR4G720_9EURO</name>
<evidence type="ECO:0000256" key="4">
    <source>
        <dbReference type="ARBA" id="ARBA00022723"/>
    </source>
</evidence>
<evidence type="ECO:0000313" key="11">
    <source>
        <dbReference type="Proteomes" id="UP001610563"/>
    </source>
</evidence>
<keyword evidence="6 8" id="KW-0408">Iron</keyword>
<keyword evidence="4 8" id="KW-0479">Metal-binding</keyword>
<dbReference type="Proteomes" id="UP001610563">
    <property type="component" value="Unassembled WGS sequence"/>
</dbReference>
<evidence type="ECO:0000256" key="2">
    <source>
        <dbReference type="ARBA" id="ARBA00010617"/>
    </source>
</evidence>
<dbReference type="SUPFAM" id="SSF48264">
    <property type="entry name" value="Cytochrome P450"/>
    <property type="match status" value="1"/>
</dbReference>
<keyword evidence="3 8" id="KW-0349">Heme</keyword>
<dbReference type="PRINTS" id="PR00385">
    <property type="entry name" value="P450"/>
</dbReference>
<dbReference type="Pfam" id="PF00067">
    <property type="entry name" value="p450"/>
    <property type="match status" value="2"/>
</dbReference>
<evidence type="ECO:0000256" key="6">
    <source>
        <dbReference type="ARBA" id="ARBA00023004"/>
    </source>
</evidence>
<evidence type="ECO:0000256" key="8">
    <source>
        <dbReference type="RuleBase" id="RU000461"/>
    </source>
</evidence>
<dbReference type="InterPro" id="IPR036396">
    <property type="entry name" value="Cyt_P450_sf"/>
</dbReference>
<dbReference type="Gene3D" id="1.10.630.10">
    <property type="entry name" value="Cytochrome P450"/>
    <property type="match status" value="2"/>
</dbReference>
<dbReference type="CDD" id="cd11058">
    <property type="entry name" value="CYP60B-like"/>
    <property type="match status" value="1"/>
</dbReference>
<accession>A0ABR4G720</accession>
<sequence>MSLDEYLDNFDPVALVQRANTLIDGRWLATPCLLITGWAIWDICYNLYISPLSRFPGPKLWAVSRIPYQWSIMRGQSHRKMLEMHNRYGAVLRVGPDELSFNSPQAFQDIYRARPGRPQYQKDPKFYGSLLNAVRRSIVGNLDDKTHSRHRRLLANAFSERAMREQEGTVLYYSDLLVRRLRERTAVDEEKKHTIKTDIKEWFNFIAFDVTGDLLFAETFDCLEESKLHPWIALIFAFVKGIALAGVINQFLLLRKMQEWFLPEKLRKQMMEHLNYSSEKADRRLTKGTERPDFIISIAGSETSATTLSGCVYFLSKHPETLKKLNDEIRAAFTNDSDITAAICARLPYLNAVIEETLRLYPPVAASLPRVVPNGGDVVDGYAVPEKTIVSTHHYASYHADANFALAEEFIPGRWLGTDPRFEADKRSVLQPFSLGQRGCLGKNLAYMESRLILTKLLFNFDIELCPESQGWIVQEMYVNWDKPPLHVWLKDRIAVSSQ</sequence>
<dbReference type="PANTHER" id="PTHR24305:SF210">
    <property type="entry name" value="CYTOCHROME P450 MONOOXYGENASE ASQL-RELATED"/>
    <property type="match status" value="1"/>
</dbReference>
<dbReference type="InterPro" id="IPR001128">
    <property type="entry name" value="Cyt_P450"/>
</dbReference>
<dbReference type="InterPro" id="IPR002401">
    <property type="entry name" value="Cyt_P450_E_grp-I"/>
</dbReference>
<evidence type="ECO:0000256" key="9">
    <source>
        <dbReference type="SAM" id="Phobius"/>
    </source>
</evidence>
<evidence type="ECO:0000256" key="3">
    <source>
        <dbReference type="ARBA" id="ARBA00022617"/>
    </source>
</evidence>
<comment type="caution">
    <text evidence="10">The sequence shown here is derived from an EMBL/GenBank/DDBJ whole genome shotgun (WGS) entry which is preliminary data.</text>
</comment>
<evidence type="ECO:0000313" key="10">
    <source>
        <dbReference type="EMBL" id="KAL2794803.1"/>
    </source>
</evidence>
<evidence type="ECO:0000256" key="5">
    <source>
        <dbReference type="ARBA" id="ARBA00023002"/>
    </source>
</evidence>
<keyword evidence="9" id="KW-1133">Transmembrane helix</keyword>
<evidence type="ECO:0000256" key="1">
    <source>
        <dbReference type="ARBA" id="ARBA00001971"/>
    </source>
</evidence>
<dbReference type="InterPro" id="IPR050121">
    <property type="entry name" value="Cytochrome_P450_monoxygenase"/>
</dbReference>
<dbReference type="InterPro" id="IPR017972">
    <property type="entry name" value="Cyt_P450_CS"/>
</dbReference>
<dbReference type="PANTHER" id="PTHR24305">
    <property type="entry name" value="CYTOCHROME P450"/>
    <property type="match status" value="1"/>
</dbReference>
<dbReference type="PRINTS" id="PR00463">
    <property type="entry name" value="EP450I"/>
</dbReference>
<proteinExistence type="inferred from homology"/>
<dbReference type="PROSITE" id="PS00086">
    <property type="entry name" value="CYTOCHROME_P450"/>
    <property type="match status" value="1"/>
</dbReference>
<evidence type="ECO:0000256" key="7">
    <source>
        <dbReference type="ARBA" id="ARBA00023033"/>
    </source>
</evidence>
<reference evidence="10 11" key="1">
    <citation type="submission" date="2024-07" db="EMBL/GenBank/DDBJ databases">
        <title>Section-level genome sequencing and comparative genomics of Aspergillus sections Usti and Cavernicolus.</title>
        <authorList>
            <consortium name="Lawrence Berkeley National Laboratory"/>
            <person name="Nybo J.L."/>
            <person name="Vesth T.C."/>
            <person name="Theobald S."/>
            <person name="Frisvad J.C."/>
            <person name="Larsen T.O."/>
            <person name="Kjaerboelling I."/>
            <person name="Rothschild-Mancinelli K."/>
            <person name="Lyhne E.K."/>
            <person name="Kogle M.E."/>
            <person name="Barry K."/>
            <person name="Clum A."/>
            <person name="Na H."/>
            <person name="Ledsgaard L."/>
            <person name="Lin J."/>
            <person name="Lipzen A."/>
            <person name="Kuo A."/>
            <person name="Riley R."/>
            <person name="Mondo S."/>
            <person name="Labutti K."/>
            <person name="Haridas S."/>
            <person name="Pangalinan J."/>
            <person name="Salamov A.A."/>
            <person name="Simmons B.A."/>
            <person name="Magnuson J.K."/>
            <person name="Chen J."/>
            <person name="Drula E."/>
            <person name="Henrissat B."/>
            <person name="Wiebenga A."/>
            <person name="Lubbers R.J."/>
            <person name="Gomes A.C."/>
            <person name="Makela M.R."/>
            <person name="Stajich J."/>
            <person name="Grigoriev I.V."/>
            <person name="Mortensen U.H."/>
            <person name="De Vries R.P."/>
            <person name="Baker S.E."/>
            <person name="Andersen M.R."/>
        </authorList>
    </citation>
    <scope>NUCLEOTIDE SEQUENCE [LARGE SCALE GENOMIC DNA]</scope>
    <source>
        <strain evidence="10 11">CBS 209.92</strain>
    </source>
</reference>
<keyword evidence="11" id="KW-1185">Reference proteome</keyword>
<keyword evidence="7 8" id="KW-0503">Monooxygenase</keyword>
<organism evidence="10 11">
    <name type="scientific">Aspergillus keveii</name>
    <dbReference type="NCBI Taxonomy" id="714993"/>
    <lineage>
        <taxon>Eukaryota</taxon>
        <taxon>Fungi</taxon>
        <taxon>Dikarya</taxon>
        <taxon>Ascomycota</taxon>
        <taxon>Pezizomycotina</taxon>
        <taxon>Eurotiomycetes</taxon>
        <taxon>Eurotiomycetidae</taxon>
        <taxon>Eurotiales</taxon>
        <taxon>Aspergillaceae</taxon>
        <taxon>Aspergillus</taxon>
        <taxon>Aspergillus subgen. Nidulantes</taxon>
    </lineage>
</organism>
<feature type="transmembrane region" description="Helical" evidence="9">
    <location>
        <begin position="231"/>
        <end position="254"/>
    </location>
</feature>
<keyword evidence="9" id="KW-0812">Transmembrane</keyword>